<protein>
    <submittedName>
        <fullName evidence="1">Uncharacterized protein</fullName>
    </submittedName>
</protein>
<dbReference type="AlphaFoldDB" id="A0A1N7GDT6"/>
<dbReference type="Proteomes" id="UP000186096">
    <property type="component" value="Unassembled WGS sequence"/>
</dbReference>
<evidence type="ECO:0000313" key="2">
    <source>
        <dbReference type="Proteomes" id="UP000186096"/>
    </source>
</evidence>
<organism evidence="1 2">
    <name type="scientific">Microbispora rosea</name>
    <dbReference type="NCBI Taxonomy" id="58117"/>
    <lineage>
        <taxon>Bacteria</taxon>
        <taxon>Bacillati</taxon>
        <taxon>Actinomycetota</taxon>
        <taxon>Actinomycetes</taxon>
        <taxon>Streptosporangiales</taxon>
        <taxon>Streptosporangiaceae</taxon>
        <taxon>Microbispora</taxon>
    </lineage>
</organism>
<proteinExistence type="predicted"/>
<name>A0A1N7GDT6_9ACTN</name>
<dbReference type="RefSeq" id="WP_143734616.1">
    <property type="nucleotide sequence ID" value="NZ_FTNI01000028.1"/>
</dbReference>
<dbReference type="EMBL" id="FTNI01000028">
    <property type="protein sequence ID" value="SIS10662.1"/>
    <property type="molecule type" value="Genomic_DNA"/>
</dbReference>
<accession>A0A1N7GDT6</accession>
<evidence type="ECO:0000313" key="1">
    <source>
        <dbReference type="EMBL" id="SIS10662.1"/>
    </source>
</evidence>
<sequence length="76" mass="7831">MVSMASSGMNTASARAYCWGGTAALLVEDVRALPAQAVVVVGSLSKARATPGACGRMCESRAQFHDEVGDLIMVAE</sequence>
<keyword evidence="2" id="KW-1185">Reference proteome</keyword>
<reference evidence="2" key="1">
    <citation type="submission" date="2017-01" db="EMBL/GenBank/DDBJ databases">
        <authorList>
            <person name="Varghese N."/>
            <person name="Submissions S."/>
        </authorList>
    </citation>
    <scope>NUCLEOTIDE SEQUENCE [LARGE SCALE GENOMIC DNA]</scope>
    <source>
        <strain evidence="2">ATCC 12950</strain>
    </source>
</reference>
<gene>
    <name evidence="1" type="ORF">SAMN05421833_1285</name>
</gene>